<reference evidence="1 2" key="1">
    <citation type="submission" date="2019-01" db="EMBL/GenBank/DDBJ databases">
        <title>A draft genome assembly of the solar-powered sea slug Elysia chlorotica.</title>
        <authorList>
            <person name="Cai H."/>
            <person name="Li Q."/>
            <person name="Fang X."/>
            <person name="Li J."/>
            <person name="Curtis N.E."/>
            <person name="Altenburger A."/>
            <person name="Shibata T."/>
            <person name="Feng M."/>
            <person name="Maeda T."/>
            <person name="Schwartz J.A."/>
            <person name="Shigenobu S."/>
            <person name="Lundholm N."/>
            <person name="Nishiyama T."/>
            <person name="Yang H."/>
            <person name="Hasebe M."/>
            <person name="Li S."/>
            <person name="Pierce S.K."/>
            <person name="Wang J."/>
        </authorList>
    </citation>
    <scope>NUCLEOTIDE SEQUENCE [LARGE SCALE GENOMIC DNA]</scope>
    <source>
        <strain evidence="1">EC2010</strain>
        <tissue evidence="1">Whole organism of an adult</tissue>
    </source>
</reference>
<dbReference type="Proteomes" id="UP000271974">
    <property type="component" value="Unassembled WGS sequence"/>
</dbReference>
<organism evidence="1 2">
    <name type="scientific">Elysia chlorotica</name>
    <name type="common">Eastern emerald elysia</name>
    <name type="synonym">Sea slug</name>
    <dbReference type="NCBI Taxonomy" id="188477"/>
    <lineage>
        <taxon>Eukaryota</taxon>
        <taxon>Metazoa</taxon>
        <taxon>Spiralia</taxon>
        <taxon>Lophotrochozoa</taxon>
        <taxon>Mollusca</taxon>
        <taxon>Gastropoda</taxon>
        <taxon>Heterobranchia</taxon>
        <taxon>Euthyneura</taxon>
        <taxon>Panpulmonata</taxon>
        <taxon>Sacoglossa</taxon>
        <taxon>Placobranchoidea</taxon>
        <taxon>Plakobranchidae</taxon>
        <taxon>Elysia</taxon>
    </lineage>
</organism>
<sequence>MPKQYDNTRTYRTSRHTTYTWLTPSSNGTKAFCKLCSVKMLPRLSLIKRNEETTKHKQKIPRENTLTRSIISTPRTTTSDATKAAEIELSAMTMDHSGEIIA</sequence>
<dbReference type="AlphaFoldDB" id="A0A3S1C2M4"/>
<keyword evidence="2" id="KW-1185">Reference proteome</keyword>
<dbReference type="EMBL" id="RQTK01000351">
    <property type="protein sequence ID" value="RUS81189.1"/>
    <property type="molecule type" value="Genomic_DNA"/>
</dbReference>
<protein>
    <submittedName>
        <fullName evidence="1">Uncharacterized protein</fullName>
    </submittedName>
</protein>
<accession>A0A3S1C2M4</accession>
<evidence type="ECO:0000313" key="2">
    <source>
        <dbReference type="Proteomes" id="UP000271974"/>
    </source>
</evidence>
<evidence type="ECO:0000313" key="1">
    <source>
        <dbReference type="EMBL" id="RUS81189.1"/>
    </source>
</evidence>
<gene>
    <name evidence="1" type="ORF">EGW08_011054</name>
</gene>
<proteinExistence type="predicted"/>
<comment type="caution">
    <text evidence="1">The sequence shown here is derived from an EMBL/GenBank/DDBJ whole genome shotgun (WGS) entry which is preliminary data.</text>
</comment>
<name>A0A3S1C2M4_ELYCH</name>